<sequence>MMTVMISGSRSIKRLPQEAIASLDKIMELGYEIIIGDAPGVDALIQQYLRLKGYEKVTVYYAMFNGLGCPRNSNDYPTVGVVGNYVDRDSRLCTIANYGLAIWDGRSKGTRNNIAKVKRTKVITVIA</sequence>
<comment type="caution">
    <text evidence="1">The sequence shown here is derived from an EMBL/GenBank/DDBJ whole genome shotgun (WGS) entry which is preliminary data.</text>
</comment>
<dbReference type="Proteomes" id="UP000661112">
    <property type="component" value="Unassembled WGS sequence"/>
</dbReference>
<dbReference type="EMBL" id="JACJSG010000004">
    <property type="protein sequence ID" value="MBD2499867.1"/>
    <property type="molecule type" value="Genomic_DNA"/>
</dbReference>
<evidence type="ECO:0000313" key="1">
    <source>
        <dbReference type="EMBL" id="MBD2499867.1"/>
    </source>
</evidence>
<reference evidence="1 2" key="1">
    <citation type="journal article" date="2020" name="ISME J.">
        <title>Comparative genomics reveals insights into cyanobacterial evolution and habitat adaptation.</title>
        <authorList>
            <person name="Chen M.Y."/>
            <person name="Teng W.K."/>
            <person name="Zhao L."/>
            <person name="Hu C.X."/>
            <person name="Zhou Y.K."/>
            <person name="Han B.P."/>
            <person name="Song L.R."/>
            <person name="Shu W.S."/>
        </authorList>
    </citation>
    <scope>NUCLEOTIDE SEQUENCE [LARGE SCALE GENOMIC DNA]</scope>
    <source>
        <strain evidence="1 2">FACHB-119</strain>
    </source>
</reference>
<evidence type="ECO:0008006" key="3">
    <source>
        <dbReference type="Google" id="ProtNLM"/>
    </source>
</evidence>
<name>A0ABR8D0L9_9NOST</name>
<evidence type="ECO:0000313" key="2">
    <source>
        <dbReference type="Proteomes" id="UP000661112"/>
    </source>
</evidence>
<protein>
    <recommendedName>
        <fullName evidence="3">DUF2493 domain-containing protein</fullName>
    </recommendedName>
</protein>
<keyword evidence="2" id="KW-1185">Reference proteome</keyword>
<organism evidence="1 2">
    <name type="scientific">Anabaena azotica FACHB-119</name>
    <dbReference type="NCBI Taxonomy" id="947527"/>
    <lineage>
        <taxon>Bacteria</taxon>
        <taxon>Bacillati</taxon>
        <taxon>Cyanobacteriota</taxon>
        <taxon>Cyanophyceae</taxon>
        <taxon>Nostocales</taxon>
        <taxon>Nostocaceae</taxon>
        <taxon>Anabaena</taxon>
        <taxon>Anabaena azotica</taxon>
    </lineage>
</organism>
<proteinExistence type="predicted"/>
<accession>A0ABR8D0L9</accession>
<gene>
    <name evidence="1" type="ORF">H6G83_04405</name>
</gene>